<proteinExistence type="predicted"/>
<dbReference type="Proteomes" id="UP001501752">
    <property type="component" value="Unassembled WGS sequence"/>
</dbReference>
<sequence>MPGPALRTRRTGAVVVPLLLFAVLAVLLAARDWAPLPAESALHDWSVAHRPAWAVSTAEAVTVLGAGVAPYLAAAAAGLLLARPLPRTPRRPVLLAVGAPVLVLAAGQLVRNGLMHAFARPRPPVADWIGASPSGWSFPSGHAFTAALAGGLLGWALLRGVRRAWTGAVVAVIGVVAAAVGATRVYLGVHWPLDILGGWLLAAGWLALTVPLLAAAGRTNDPDGRY</sequence>
<feature type="transmembrane region" description="Helical" evidence="1">
    <location>
        <begin position="199"/>
        <end position="217"/>
    </location>
</feature>
<feature type="domain" description="Phosphatidic acid phosphatase type 2/haloperoxidase" evidence="2">
    <location>
        <begin position="93"/>
        <end position="210"/>
    </location>
</feature>
<protein>
    <recommendedName>
        <fullName evidence="2">Phosphatidic acid phosphatase type 2/haloperoxidase domain-containing protein</fullName>
    </recommendedName>
</protein>
<keyword evidence="1" id="KW-1133">Transmembrane helix</keyword>
<evidence type="ECO:0000256" key="1">
    <source>
        <dbReference type="SAM" id="Phobius"/>
    </source>
</evidence>
<organism evidence="3 4">
    <name type="scientific">Kitasatospora terrestris</name>
    <dbReference type="NCBI Taxonomy" id="258051"/>
    <lineage>
        <taxon>Bacteria</taxon>
        <taxon>Bacillati</taxon>
        <taxon>Actinomycetota</taxon>
        <taxon>Actinomycetes</taxon>
        <taxon>Kitasatosporales</taxon>
        <taxon>Streptomycetaceae</taxon>
        <taxon>Kitasatospora</taxon>
    </lineage>
</organism>
<evidence type="ECO:0000313" key="3">
    <source>
        <dbReference type="EMBL" id="GAA4876592.1"/>
    </source>
</evidence>
<keyword evidence="1" id="KW-0812">Transmembrane</keyword>
<feature type="transmembrane region" description="Helical" evidence="1">
    <location>
        <begin position="165"/>
        <end position="187"/>
    </location>
</feature>
<feature type="transmembrane region" description="Helical" evidence="1">
    <location>
        <begin position="53"/>
        <end position="81"/>
    </location>
</feature>
<name>A0ABP9EH10_9ACTN</name>
<dbReference type="PANTHER" id="PTHR14969:SF13">
    <property type="entry name" value="AT30094P"/>
    <property type="match status" value="1"/>
</dbReference>
<dbReference type="Gene3D" id="1.20.144.10">
    <property type="entry name" value="Phosphatidic acid phosphatase type 2/haloperoxidase"/>
    <property type="match status" value="1"/>
</dbReference>
<dbReference type="EMBL" id="BAABIS010000001">
    <property type="protein sequence ID" value="GAA4876592.1"/>
    <property type="molecule type" value="Genomic_DNA"/>
</dbReference>
<dbReference type="SUPFAM" id="SSF48317">
    <property type="entry name" value="Acid phosphatase/Vanadium-dependent haloperoxidase"/>
    <property type="match status" value="1"/>
</dbReference>
<accession>A0ABP9EH10</accession>
<dbReference type="PANTHER" id="PTHR14969">
    <property type="entry name" value="SPHINGOSINE-1-PHOSPHATE PHOSPHOHYDROLASE"/>
    <property type="match status" value="1"/>
</dbReference>
<keyword evidence="1" id="KW-0472">Membrane</keyword>
<reference evidence="4" key="1">
    <citation type="journal article" date="2019" name="Int. J. Syst. Evol. Microbiol.">
        <title>The Global Catalogue of Microorganisms (GCM) 10K type strain sequencing project: providing services to taxonomists for standard genome sequencing and annotation.</title>
        <authorList>
            <consortium name="The Broad Institute Genomics Platform"/>
            <consortium name="The Broad Institute Genome Sequencing Center for Infectious Disease"/>
            <person name="Wu L."/>
            <person name="Ma J."/>
        </authorList>
    </citation>
    <scope>NUCLEOTIDE SEQUENCE [LARGE SCALE GENOMIC DNA]</scope>
    <source>
        <strain evidence="4">JCM 13006</strain>
    </source>
</reference>
<evidence type="ECO:0000259" key="2">
    <source>
        <dbReference type="SMART" id="SM00014"/>
    </source>
</evidence>
<feature type="transmembrane region" description="Helical" evidence="1">
    <location>
        <begin position="93"/>
        <end position="110"/>
    </location>
</feature>
<dbReference type="SMART" id="SM00014">
    <property type="entry name" value="acidPPc"/>
    <property type="match status" value="1"/>
</dbReference>
<dbReference type="Pfam" id="PF01569">
    <property type="entry name" value="PAP2"/>
    <property type="match status" value="1"/>
</dbReference>
<dbReference type="InterPro" id="IPR036938">
    <property type="entry name" value="PAP2/HPO_sf"/>
</dbReference>
<dbReference type="InterPro" id="IPR000326">
    <property type="entry name" value="PAP2/HPO"/>
</dbReference>
<feature type="transmembrane region" description="Helical" evidence="1">
    <location>
        <begin position="141"/>
        <end position="158"/>
    </location>
</feature>
<keyword evidence="4" id="KW-1185">Reference proteome</keyword>
<gene>
    <name evidence="3" type="ORF">GCM10023235_65400</name>
</gene>
<evidence type="ECO:0000313" key="4">
    <source>
        <dbReference type="Proteomes" id="UP001501752"/>
    </source>
</evidence>
<comment type="caution">
    <text evidence="3">The sequence shown here is derived from an EMBL/GenBank/DDBJ whole genome shotgun (WGS) entry which is preliminary data.</text>
</comment>